<evidence type="ECO:0000313" key="7">
    <source>
        <dbReference type="EMBL" id="QDT32629.1"/>
    </source>
</evidence>
<keyword evidence="4 6" id="KW-1133">Transmembrane helix</keyword>
<keyword evidence="5 6" id="KW-0472">Membrane</keyword>
<keyword evidence="8" id="KW-1185">Reference proteome</keyword>
<gene>
    <name evidence="7" type="ORF">Mal48_18760</name>
</gene>
<evidence type="ECO:0000256" key="6">
    <source>
        <dbReference type="SAM" id="Phobius"/>
    </source>
</evidence>
<proteinExistence type="inferred from homology"/>
<accession>A0A517QLX0</accession>
<dbReference type="Proteomes" id="UP000315724">
    <property type="component" value="Chromosome"/>
</dbReference>
<keyword evidence="3 6" id="KW-0812">Transmembrane</keyword>
<organism evidence="7 8">
    <name type="scientific">Thalassoglobus polymorphus</name>
    <dbReference type="NCBI Taxonomy" id="2527994"/>
    <lineage>
        <taxon>Bacteria</taxon>
        <taxon>Pseudomonadati</taxon>
        <taxon>Planctomycetota</taxon>
        <taxon>Planctomycetia</taxon>
        <taxon>Planctomycetales</taxon>
        <taxon>Planctomycetaceae</taxon>
        <taxon>Thalassoglobus</taxon>
    </lineage>
</organism>
<protein>
    <submittedName>
        <fullName evidence="7">Proteolipid membrane potential modulator</fullName>
    </submittedName>
</protein>
<reference evidence="7 8" key="1">
    <citation type="submission" date="2019-02" db="EMBL/GenBank/DDBJ databases">
        <title>Deep-cultivation of Planctomycetes and their phenomic and genomic characterization uncovers novel biology.</title>
        <authorList>
            <person name="Wiegand S."/>
            <person name="Jogler M."/>
            <person name="Boedeker C."/>
            <person name="Pinto D."/>
            <person name="Vollmers J."/>
            <person name="Rivas-Marin E."/>
            <person name="Kohn T."/>
            <person name="Peeters S.H."/>
            <person name="Heuer A."/>
            <person name="Rast P."/>
            <person name="Oberbeckmann S."/>
            <person name="Bunk B."/>
            <person name="Jeske O."/>
            <person name="Meyerdierks A."/>
            <person name="Storesund J.E."/>
            <person name="Kallscheuer N."/>
            <person name="Luecker S."/>
            <person name="Lage O.M."/>
            <person name="Pohl T."/>
            <person name="Merkel B.J."/>
            <person name="Hornburger P."/>
            <person name="Mueller R.-W."/>
            <person name="Bruemmer F."/>
            <person name="Labrenz M."/>
            <person name="Spormann A.M."/>
            <person name="Op den Camp H."/>
            <person name="Overmann J."/>
            <person name="Amann R."/>
            <person name="Jetten M.S.M."/>
            <person name="Mascher T."/>
            <person name="Medema M.H."/>
            <person name="Devos D.P."/>
            <person name="Kaster A.-K."/>
            <person name="Ovreas L."/>
            <person name="Rohde M."/>
            <person name="Galperin M.Y."/>
            <person name="Jogler C."/>
        </authorList>
    </citation>
    <scope>NUCLEOTIDE SEQUENCE [LARGE SCALE GENOMIC DNA]</scope>
    <source>
        <strain evidence="7 8">Mal48</strain>
    </source>
</reference>
<name>A0A517QLX0_9PLAN</name>
<evidence type="ECO:0000256" key="3">
    <source>
        <dbReference type="ARBA" id="ARBA00022692"/>
    </source>
</evidence>
<evidence type="ECO:0000256" key="2">
    <source>
        <dbReference type="ARBA" id="ARBA00009530"/>
    </source>
</evidence>
<evidence type="ECO:0000256" key="5">
    <source>
        <dbReference type="ARBA" id="ARBA00023136"/>
    </source>
</evidence>
<dbReference type="PANTHER" id="PTHR21659">
    <property type="entry name" value="HYDROPHOBIC PROTEIN RCI2 LOW TEMPERATURE AND SALT RESPONSIVE PROTEIN LTI6 -RELATED"/>
    <property type="match status" value="1"/>
</dbReference>
<feature type="transmembrane region" description="Helical" evidence="6">
    <location>
        <begin position="35"/>
        <end position="58"/>
    </location>
</feature>
<dbReference type="AlphaFoldDB" id="A0A517QLX0"/>
<dbReference type="OrthoDB" id="9810121at2"/>
<dbReference type="PANTHER" id="PTHR21659:SF42">
    <property type="entry name" value="UPF0057 MEMBRANE PROTEIN ZK632.10-RELATED"/>
    <property type="match status" value="1"/>
</dbReference>
<comment type="subcellular location">
    <subcellularLocation>
        <location evidence="1">Membrane</location>
    </subcellularLocation>
</comment>
<dbReference type="Pfam" id="PF01679">
    <property type="entry name" value="Pmp3"/>
    <property type="match status" value="1"/>
</dbReference>
<sequence length="60" mass="6672">MKEQTVTATDPIKLVAAVLLPPLGVAMEVGLSGQFWLNVLLTLFFWVPGMIHAFYIILTR</sequence>
<dbReference type="GO" id="GO:0016020">
    <property type="term" value="C:membrane"/>
    <property type="evidence" value="ECO:0007669"/>
    <property type="project" value="UniProtKB-SubCell"/>
</dbReference>
<evidence type="ECO:0000256" key="1">
    <source>
        <dbReference type="ARBA" id="ARBA00004370"/>
    </source>
</evidence>
<feature type="transmembrane region" description="Helical" evidence="6">
    <location>
        <begin position="12"/>
        <end position="29"/>
    </location>
</feature>
<comment type="similarity">
    <text evidence="2">Belongs to the UPF0057 (PMP3) family.</text>
</comment>
<dbReference type="EMBL" id="CP036267">
    <property type="protein sequence ID" value="QDT32629.1"/>
    <property type="molecule type" value="Genomic_DNA"/>
</dbReference>
<dbReference type="InterPro" id="IPR000612">
    <property type="entry name" value="PMP3"/>
</dbReference>
<evidence type="ECO:0000313" key="8">
    <source>
        <dbReference type="Proteomes" id="UP000315724"/>
    </source>
</evidence>
<dbReference type="RefSeq" id="WP_145198024.1">
    <property type="nucleotide sequence ID" value="NZ_CP036267.1"/>
</dbReference>
<dbReference type="PROSITE" id="PS01309">
    <property type="entry name" value="UPF0057"/>
    <property type="match status" value="1"/>
</dbReference>
<evidence type="ECO:0000256" key="4">
    <source>
        <dbReference type="ARBA" id="ARBA00022989"/>
    </source>
</evidence>
<dbReference type="KEGG" id="tpol:Mal48_18760"/>